<feature type="compositionally biased region" description="Low complexity" evidence="6">
    <location>
        <begin position="748"/>
        <end position="758"/>
    </location>
</feature>
<evidence type="ECO:0000256" key="3">
    <source>
        <dbReference type="ARBA" id="ARBA00022801"/>
    </source>
</evidence>
<dbReference type="Gene3D" id="3.40.50.200">
    <property type="entry name" value="Peptidase S8/S53 domain"/>
    <property type="match status" value="1"/>
</dbReference>
<feature type="domain" description="Peptidase S8/S53" evidence="7">
    <location>
        <begin position="273"/>
        <end position="557"/>
    </location>
</feature>
<evidence type="ECO:0000256" key="4">
    <source>
        <dbReference type="ARBA" id="ARBA00022825"/>
    </source>
</evidence>
<dbReference type="CDD" id="cd04842">
    <property type="entry name" value="Peptidases_S8_Kp43_protease"/>
    <property type="match status" value="1"/>
</dbReference>
<evidence type="ECO:0000256" key="5">
    <source>
        <dbReference type="PROSITE-ProRule" id="PRU01240"/>
    </source>
</evidence>
<evidence type="ECO:0000313" key="9">
    <source>
        <dbReference type="Proteomes" id="UP000199352"/>
    </source>
</evidence>
<dbReference type="InterPro" id="IPR015500">
    <property type="entry name" value="Peptidase_S8_subtilisin-rel"/>
</dbReference>
<dbReference type="InterPro" id="IPR050131">
    <property type="entry name" value="Peptidase_S8_subtilisin-like"/>
</dbReference>
<evidence type="ECO:0000256" key="6">
    <source>
        <dbReference type="SAM" id="MobiDB-lite"/>
    </source>
</evidence>
<dbReference type="PRINTS" id="PR00723">
    <property type="entry name" value="SUBTILISIN"/>
</dbReference>
<dbReference type="GO" id="GO:0006508">
    <property type="term" value="P:proteolysis"/>
    <property type="evidence" value="ECO:0007669"/>
    <property type="project" value="UniProtKB-KW"/>
</dbReference>
<dbReference type="AlphaFoldDB" id="A0A1H9K543"/>
<dbReference type="InterPro" id="IPR000209">
    <property type="entry name" value="Peptidase_S8/S53_dom"/>
</dbReference>
<dbReference type="PANTHER" id="PTHR43806:SF11">
    <property type="entry name" value="CEREVISIN-RELATED"/>
    <property type="match status" value="1"/>
</dbReference>
<feature type="active site" description="Charge relay system" evidence="5">
    <location>
        <position position="501"/>
    </location>
</feature>
<dbReference type="Gene3D" id="2.60.120.380">
    <property type="match status" value="1"/>
</dbReference>
<protein>
    <submittedName>
        <fullName evidence="8">Subtilase family protein</fullName>
    </submittedName>
</protein>
<evidence type="ECO:0000256" key="1">
    <source>
        <dbReference type="ARBA" id="ARBA00011073"/>
    </source>
</evidence>
<dbReference type="InterPro" id="IPR034058">
    <property type="entry name" value="TagA/B/C/D_pept_dom"/>
</dbReference>
<feature type="active site" description="Charge relay system" evidence="5">
    <location>
        <position position="282"/>
    </location>
</feature>
<dbReference type="RefSeq" id="WP_089951610.1">
    <property type="nucleotide sequence ID" value="NZ_FOFR01000006.1"/>
</dbReference>
<keyword evidence="3 5" id="KW-0378">Hydrolase</keyword>
<dbReference type="STRING" id="402600.SAMN05216188_106303"/>
<feature type="region of interest" description="Disordered" evidence="6">
    <location>
        <begin position="748"/>
        <end position="768"/>
    </location>
</feature>
<dbReference type="EMBL" id="FOFR01000006">
    <property type="protein sequence ID" value="SEQ94301.1"/>
    <property type="molecule type" value="Genomic_DNA"/>
</dbReference>
<dbReference type="GO" id="GO:0004252">
    <property type="term" value="F:serine-type endopeptidase activity"/>
    <property type="evidence" value="ECO:0007669"/>
    <property type="project" value="UniProtKB-UniRule"/>
</dbReference>
<evidence type="ECO:0000313" key="8">
    <source>
        <dbReference type="EMBL" id="SEQ94301.1"/>
    </source>
</evidence>
<dbReference type="PROSITE" id="PS51892">
    <property type="entry name" value="SUBTILASE"/>
    <property type="match status" value="1"/>
</dbReference>
<dbReference type="InterPro" id="IPR036852">
    <property type="entry name" value="Peptidase_S8/S53_dom_sf"/>
</dbReference>
<dbReference type="Pfam" id="PF00082">
    <property type="entry name" value="Peptidase_S8"/>
    <property type="match status" value="1"/>
</dbReference>
<organism evidence="8 9">
    <name type="scientific">Lentzea xinjiangensis</name>
    <dbReference type="NCBI Taxonomy" id="402600"/>
    <lineage>
        <taxon>Bacteria</taxon>
        <taxon>Bacillati</taxon>
        <taxon>Actinomycetota</taxon>
        <taxon>Actinomycetes</taxon>
        <taxon>Pseudonocardiales</taxon>
        <taxon>Pseudonocardiaceae</taxon>
        <taxon>Lentzea</taxon>
    </lineage>
</organism>
<evidence type="ECO:0000259" key="7">
    <source>
        <dbReference type="Pfam" id="PF00082"/>
    </source>
</evidence>
<evidence type="ECO:0000256" key="2">
    <source>
        <dbReference type="ARBA" id="ARBA00022670"/>
    </source>
</evidence>
<keyword evidence="2 5" id="KW-0645">Protease</keyword>
<reference evidence="9" key="1">
    <citation type="submission" date="2016-10" db="EMBL/GenBank/DDBJ databases">
        <authorList>
            <person name="Varghese N."/>
            <person name="Submissions S."/>
        </authorList>
    </citation>
    <scope>NUCLEOTIDE SEQUENCE [LARGE SCALE GENOMIC DNA]</scope>
    <source>
        <strain evidence="9">CGMCC 4.3525</strain>
    </source>
</reference>
<feature type="active site" description="Charge relay system" evidence="5">
    <location>
        <position position="307"/>
    </location>
</feature>
<feature type="region of interest" description="Disordered" evidence="6">
    <location>
        <begin position="1040"/>
        <end position="1059"/>
    </location>
</feature>
<comment type="similarity">
    <text evidence="1 5">Belongs to the peptidase S8 family.</text>
</comment>
<keyword evidence="9" id="KW-1185">Reference proteome</keyword>
<dbReference type="Proteomes" id="UP000199352">
    <property type="component" value="Unassembled WGS sequence"/>
</dbReference>
<dbReference type="OrthoDB" id="9813435at2"/>
<sequence length="1191" mass="123185">MPHTYLVPAHARPVSPQPGERLVHSYGDGAAVVEATTAAERPEDAGAVVATAGLRLPPRANRTAVSAARRSIRQALGRPVREDEPDVAAYVEFIAPPDPRWLADVRGSGVVVLGYQPENSYLVRGRRADLAALPGAVRTSEGEPAIRSVTELTGALKTAPPVLAEAGEDAVVVLAATPGERARVVAALRAVAEPVPGAGNDVLDEHRLRVRVRLGAEGLEALLALPLVLSVEPFGDARPEDEVAALVVAGQLDLAGRPRGSYDAWLAAHHVDGAGAVIGIVDGGVDVDHPAFAGRAEDLAGGRKDWHATMVAGHAAGAYRAERDASGFVYGLGTAPAATVLSQDFSRAGRELCGETAARAGRSIAIQNNSWGRRLVHPMDYGSEEALYDAMVRSADGVPLTVCFSSGNSGTAGLTRPKGAKNVIVTGNSENYRPEAGGADSDDVRDLYTGSHPSSHGNCGDGRIRPHVVAPGEWTASAAHGVFPGEVDYVSDLITWGGGSSGASPKTAGACALLAQWWRRWHGGVNPSPAMLRALVVNGAEPIDAGGPIPNSQQGWGRLSLRDLLDPAVARIALDQADLLTGQGETRRFPVRVVDPRRPVKITLAWTDPPGAVGSGTATASPVVNRLALRVRDGGRTWRGGADRFRGGWTAEDGQLTGTVLREEGADNLQCVHLPAGQARSLEVSVTALRLTTDALTGGFDLPRQDFALVITNAEADHGAAGTTVVAGIASGVPVPEPTPDEAAWWAENSSAEPEPAAGQESWHESARTSGSVLEAAGSRLRLVTGATGLAGVAAAVRDGLAGTGEVALLAVPGGTPVTASGVDSLRALAGQADVRVVSDDAGLLARLAGAVGASSRVRYRLADRADALGEAVRDTAVESAGMQRIVLSGAPAGDGVAVSFGVVAADGTLVVVFPARTTAISVRQPGHPDAAPGPGTRVVEHAGRTELVVERAGETPGTWTVRASSAEPMPAGAVRAWVCGGVDLLVEAPEVAQGKRLLRVAAPGSSLRQVSLPRTRLARTPEPDAETDRPLVLRVRPSRVHRAPDEGDPETAARGTPVPALGHVVDVPADESAVLDVPFEVIGVDGDGAAFARRTRAGVVVIGHAQDPPQDPLVRVSARIAEVRYRGGTVTGVRVTGRGRGRELVVRCERLGAAIAAMDTSRVVVLGVRGADLEWVYLPLSASSPKEQQS</sequence>
<keyword evidence="4 5" id="KW-0720">Serine protease</keyword>
<dbReference type="SUPFAM" id="SSF52743">
    <property type="entry name" value="Subtilisin-like"/>
    <property type="match status" value="1"/>
</dbReference>
<accession>A0A1H9K543</accession>
<proteinExistence type="inferred from homology"/>
<dbReference type="PANTHER" id="PTHR43806">
    <property type="entry name" value="PEPTIDASE S8"/>
    <property type="match status" value="1"/>
</dbReference>
<name>A0A1H9K543_9PSEU</name>
<feature type="region of interest" description="Disordered" evidence="6">
    <location>
        <begin position="1"/>
        <end position="20"/>
    </location>
</feature>
<gene>
    <name evidence="8" type="ORF">SAMN05216188_106303</name>
</gene>